<organism evidence="11 12">
    <name type="scientific">Phascolomyces articulosus</name>
    <dbReference type="NCBI Taxonomy" id="60185"/>
    <lineage>
        <taxon>Eukaryota</taxon>
        <taxon>Fungi</taxon>
        <taxon>Fungi incertae sedis</taxon>
        <taxon>Mucoromycota</taxon>
        <taxon>Mucoromycotina</taxon>
        <taxon>Mucoromycetes</taxon>
        <taxon>Mucorales</taxon>
        <taxon>Lichtheimiaceae</taxon>
        <taxon>Phascolomyces</taxon>
    </lineage>
</organism>
<dbReference type="InterPro" id="IPR001138">
    <property type="entry name" value="Zn2Cys6_DnaBD"/>
</dbReference>
<dbReference type="InterPro" id="IPR051615">
    <property type="entry name" value="Transcr_Regulatory_Elem"/>
</dbReference>
<evidence type="ECO:0000313" key="11">
    <source>
        <dbReference type="EMBL" id="KAI9253917.1"/>
    </source>
</evidence>
<evidence type="ECO:0000256" key="6">
    <source>
        <dbReference type="ARBA" id="ARBA00023163"/>
    </source>
</evidence>
<dbReference type="CDD" id="cd12148">
    <property type="entry name" value="fungal_TF_MHR"/>
    <property type="match status" value="1"/>
</dbReference>
<name>A0AAD5K3S2_9FUNG</name>
<evidence type="ECO:0000313" key="12">
    <source>
        <dbReference type="Proteomes" id="UP001209540"/>
    </source>
</evidence>
<sequence length="845" mass="97273">MNKKFPCEECREQKRKCDCKQPCDRCERFNLKCIYVKAVSPRDQEYVELAKREEMRCEIKALTKQTEMLEQELQNLHSVMRVHHQQSPPMSTKDDMLHINKGRGTGATTTVISPSLIPVSPIDLMMTAATPPDSSSDNNSIITTTVYDHHHQHNNNNYESNKRRRVIAKEGDLSVALKRYDKHKPWTLTVKNGQMAIETFINSHNDLMTRMWDMTGTLRVQDNVPFSFSSFSTFGTLVKMFNTMMLNKYGKTYCRSMVNAMRISSLLAPSSSSSTSTTSTSSSTNTTNSILSSSSSPLSTPLALKSSSTPSSAQQTSLSFQSSLAVQEIESLTLPLLEAYFRCRHFHHLALHTPTFMRLFVTSYSNISTSPVAMALCAAICISESASCQHIIKIIPSDQIVVQGKVYYDRARHLISDRFDDVCLETFATYVFLTSYKLYTGAATASTMSSDQDESNRIGQRYYSNIAERLIHLLEPNFIKITSLHQQQQPLVEESILFHRLKNYLQRLLTYELAFEFKAKDKDMRETGYVQFYEASHSNHELEWFISEDDSKEQREFIEMQKALQQLRQAIFENSRASGILSQDLTVLTETVIQQQVQQTTAHWYMHILPDKLKLPLPVLEATSTTDSHYFSTLQEQCETKGIVPVLTALGLYDEIILIVQSFLHKRIPNPATNWYFLDQYWQGGKITIRQHEHPAGDKWIRRITKLLSVKDAIEYKGTDDEFFSMVKEVMFPTQPVRTSVIQIGIQVAINMVRLLRFVQNSDLWSCFFDMRFLTDVWVVMFRILRFEDYLDATDRRWLPVLRTNMDYCLSMAREQLGNNHDIKIYVEGLDQDFQDYYVSSCYAG</sequence>
<keyword evidence="7" id="KW-0539">Nucleus</keyword>
<protein>
    <recommendedName>
        <fullName evidence="10">Zn(2)-C6 fungal-type domain-containing protein</fullName>
    </recommendedName>
</protein>
<dbReference type="PROSITE" id="PS00463">
    <property type="entry name" value="ZN2_CY6_FUNGAL_1"/>
    <property type="match status" value="1"/>
</dbReference>
<comment type="subcellular location">
    <subcellularLocation>
        <location evidence="1">Nucleus</location>
    </subcellularLocation>
</comment>
<feature type="coiled-coil region" evidence="8">
    <location>
        <begin position="52"/>
        <end position="79"/>
    </location>
</feature>
<dbReference type="InterPro" id="IPR036864">
    <property type="entry name" value="Zn2-C6_fun-type_DNA-bd_sf"/>
</dbReference>
<evidence type="ECO:0000259" key="10">
    <source>
        <dbReference type="PROSITE" id="PS50048"/>
    </source>
</evidence>
<comment type="caution">
    <text evidence="11">The sequence shown here is derived from an EMBL/GenBank/DDBJ whole genome shotgun (WGS) entry which is preliminary data.</text>
</comment>
<dbReference type="SMART" id="SM00066">
    <property type="entry name" value="GAL4"/>
    <property type="match status" value="1"/>
</dbReference>
<evidence type="ECO:0000256" key="3">
    <source>
        <dbReference type="ARBA" id="ARBA00022833"/>
    </source>
</evidence>
<dbReference type="CDD" id="cd00067">
    <property type="entry name" value="GAL4"/>
    <property type="match status" value="1"/>
</dbReference>
<evidence type="ECO:0000256" key="5">
    <source>
        <dbReference type="ARBA" id="ARBA00023125"/>
    </source>
</evidence>
<feature type="region of interest" description="Disordered" evidence="9">
    <location>
        <begin position="268"/>
        <end position="310"/>
    </location>
</feature>
<dbReference type="PANTHER" id="PTHR31313:SF81">
    <property type="entry name" value="TY1 ENHANCER ACTIVATOR"/>
    <property type="match status" value="1"/>
</dbReference>
<dbReference type="Pfam" id="PF00172">
    <property type="entry name" value="Zn_clus"/>
    <property type="match status" value="1"/>
</dbReference>
<evidence type="ECO:0000256" key="8">
    <source>
        <dbReference type="SAM" id="Coils"/>
    </source>
</evidence>
<reference evidence="11" key="1">
    <citation type="journal article" date="2022" name="IScience">
        <title>Evolution of zygomycete secretomes and the origins of terrestrial fungal ecologies.</title>
        <authorList>
            <person name="Chang Y."/>
            <person name="Wang Y."/>
            <person name="Mondo S."/>
            <person name="Ahrendt S."/>
            <person name="Andreopoulos W."/>
            <person name="Barry K."/>
            <person name="Beard J."/>
            <person name="Benny G.L."/>
            <person name="Blankenship S."/>
            <person name="Bonito G."/>
            <person name="Cuomo C."/>
            <person name="Desiro A."/>
            <person name="Gervers K.A."/>
            <person name="Hundley H."/>
            <person name="Kuo A."/>
            <person name="LaButti K."/>
            <person name="Lang B.F."/>
            <person name="Lipzen A."/>
            <person name="O'Donnell K."/>
            <person name="Pangilinan J."/>
            <person name="Reynolds N."/>
            <person name="Sandor L."/>
            <person name="Smith M.E."/>
            <person name="Tsang A."/>
            <person name="Grigoriev I.V."/>
            <person name="Stajich J.E."/>
            <person name="Spatafora J.W."/>
        </authorList>
    </citation>
    <scope>NUCLEOTIDE SEQUENCE</scope>
    <source>
        <strain evidence="11">RSA 2281</strain>
    </source>
</reference>
<evidence type="ECO:0000256" key="4">
    <source>
        <dbReference type="ARBA" id="ARBA00023015"/>
    </source>
</evidence>
<keyword evidence="12" id="KW-1185">Reference proteome</keyword>
<keyword evidence="2" id="KW-0479">Metal-binding</keyword>
<dbReference type="Gene3D" id="4.10.240.10">
    <property type="entry name" value="Zn(2)-C6 fungal-type DNA-binding domain"/>
    <property type="match status" value="1"/>
</dbReference>
<dbReference type="EMBL" id="JAIXMP010000025">
    <property type="protein sequence ID" value="KAI9253917.1"/>
    <property type="molecule type" value="Genomic_DNA"/>
</dbReference>
<keyword evidence="3" id="KW-0862">Zinc</keyword>
<evidence type="ECO:0000256" key="7">
    <source>
        <dbReference type="ARBA" id="ARBA00023242"/>
    </source>
</evidence>
<reference evidence="11" key="2">
    <citation type="submission" date="2023-02" db="EMBL/GenBank/DDBJ databases">
        <authorList>
            <consortium name="DOE Joint Genome Institute"/>
            <person name="Mondo S.J."/>
            <person name="Chang Y."/>
            <person name="Wang Y."/>
            <person name="Ahrendt S."/>
            <person name="Andreopoulos W."/>
            <person name="Barry K."/>
            <person name="Beard J."/>
            <person name="Benny G.L."/>
            <person name="Blankenship S."/>
            <person name="Bonito G."/>
            <person name="Cuomo C."/>
            <person name="Desiro A."/>
            <person name="Gervers K.A."/>
            <person name="Hundley H."/>
            <person name="Kuo A."/>
            <person name="LaButti K."/>
            <person name="Lang B.F."/>
            <person name="Lipzen A."/>
            <person name="O'Donnell K."/>
            <person name="Pangilinan J."/>
            <person name="Reynolds N."/>
            <person name="Sandor L."/>
            <person name="Smith M.W."/>
            <person name="Tsang A."/>
            <person name="Grigoriev I.V."/>
            <person name="Stajich J.E."/>
            <person name="Spatafora J.W."/>
        </authorList>
    </citation>
    <scope>NUCLEOTIDE SEQUENCE</scope>
    <source>
        <strain evidence="11">RSA 2281</strain>
    </source>
</reference>
<proteinExistence type="predicted"/>
<evidence type="ECO:0000256" key="9">
    <source>
        <dbReference type="SAM" id="MobiDB-lite"/>
    </source>
</evidence>
<dbReference type="GO" id="GO:0003677">
    <property type="term" value="F:DNA binding"/>
    <property type="evidence" value="ECO:0007669"/>
    <property type="project" value="UniProtKB-KW"/>
</dbReference>
<evidence type="ECO:0000256" key="2">
    <source>
        <dbReference type="ARBA" id="ARBA00022723"/>
    </source>
</evidence>
<dbReference type="GO" id="GO:0008270">
    <property type="term" value="F:zinc ion binding"/>
    <property type="evidence" value="ECO:0007669"/>
    <property type="project" value="InterPro"/>
</dbReference>
<dbReference type="SUPFAM" id="SSF57701">
    <property type="entry name" value="Zn2/Cys6 DNA-binding domain"/>
    <property type="match status" value="1"/>
</dbReference>
<feature type="domain" description="Zn(2)-C6 fungal-type" evidence="10">
    <location>
        <begin position="6"/>
        <end position="35"/>
    </location>
</feature>
<dbReference type="PROSITE" id="PS50048">
    <property type="entry name" value="ZN2_CY6_FUNGAL_2"/>
    <property type="match status" value="1"/>
</dbReference>
<keyword evidence="4" id="KW-0805">Transcription regulation</keyword>
<dbReference type="PANTHER" id="PTHR31313">
    <property type="entry name" value="TY1 ENHANCER ACTIVATOR"/>
    <property type="match status" value="1"/>
</dbReference>
<dbReference type="GO" id="GO:0005634">
    <property type="term" value="C:nucleus"/>
    <property type="evidence" value="ECO:0007669"/>
    <property type="project" value="UniProtKB-SubCell"/>
</dbReference>
<dbReference type="AlphaFoldDB" id="A0AAD5K3S2"/>
<keyword evidence="8" id="KW-0175">Coiled coil</keyword>
<keyword evidence="6" id="KW-0804">Transcription</keyword>
<dbReference type="Proteomes" id="UP001209540">
    <property type="component" value="Unassembled WGS sequence"/>
</dbReference>
<accession>A0AAD5K3S2</accession>
<gene>
    <name evidence="11" type="ORF">BDA99DRAFT_562865</name>
</gene>
<dbReference type="GO" id="GO:0000981">
    <property type="term" value="F:DNA-binding transcription factor activity, RNA polymerase II-specific"/>
    <property type="evidence" value="ECO:0007669"/>
    <property type="project" value="InterPro"/>
</dbReference>
<keyword evidence="5" id="KW-0238">DNA-binding</keyword>
<evidence type="ECO:0000256" key="1">
    <source>
        <dbReference type="ARBA" id="ARBA00004123"/>
    </source>
</evidence>